<organism evidence="2 3">
    <name type="scientific">Clonostachys solani</name>
    <dbReference type="NCBI Taxonomy" id="160281"/>
    <lineage>
        <taxon>Eukaryota</taxon>
        <taxon>Fungi</taxon>
        <taxon>Dikarya</taxon>
        <taxon>Ascomycota</taxon>
        <taxon>Pezizomycotina</taxon>
        <taxon>Sordariomycetes</taxon>
        <taxon>Hypocreomycetidae</taxon>
        <taxon>Hypocreales</taxon>
        <taxon>Bionectriaceae</taxon>
        <taxon>Clonostachys</taxon>
    </lineage>
</organism>
<reference evidence="2" key="1">
    <citation type="submission" date="2021-10" db="EMBL/GenBank/DDBJ databases">
        <authorList>
            <person name="Piombo E."/>
        </authorList>
    </citation>
    <scope>NUCLEOTIDE SEQUENCE</scope>
</reference>
<accession>A0A9N9ZIW8</accession>
<protein>
    <submittedName>
        <fullName evidence="2">Uncharacterized protein</fullName>
    </submittedName>
</protein>
<evidence type="ECO:0000313" key="2">
    <source>
        <dbReference type="EMBL" id="CAH0056281.1"/>
    </source>
</evidence>
<sequence>MTRKSFSFNEDESLVAYGANAFPPARRTSRVEGRGSTCQFPGSLVPPMMVPPLKKRGMMKLHVPSLFCLVTVFVADRTFVMTISVERLPTLDDELAQQVTAVQRRIDAVRLVLISKLHAFGKLRSSVLAVPRQPGLLGKAGLGLPDIVGRRGIEELDAGRAGDADRGLSPQQVLELGGRLLEPAGLALQLGAVASGDRADVSARPHGGVVGRMGDGSSRN</sequence>
<feature type="region of interest" description="Disordered" evidence="1">
    <location>
        <begin position="199"/>
        <end position="220"/>
    </location>
</feature>
<proteinExistence type="predicted"/>
<name>A0A9N9ZIW8_9HYPO</name>
<dbReference type="AlphaFoldDB" id="A0A9N9ZIW8"/>
<evidence type="ECO:0000256" key="1">
    <source>
        <dbReference type="SAM" id="MobiDB-lite"/>
    </source>
</evidence>
<gene>
    <name evidence="2" type="ORF">CSOL1703_00006220</name>
</gene>
<dbReference type="EMBL" id="CABFOC020000063">
    <property type="protein sequence ID" value="CAH0056281.1"/>
    <property type="molecule type" value="Genomic_DNA"/>
</dbReference>
<dbReference type="OrthoDB" id="10343605at2759"/>
<keyword evidence="3" id="KW-1185">Reference proteome</keyword>
<comment type="caution">
    <text evidence="2">The sequence shown here is derived from an EMBL/GenBank/DDBJ whole genome shotgun (WGS) entry which is preliminary data.</text>
</comment>
<evidence type="ECO:0000313" key="3">
    <source>
        <dbReference type="Proteomes" id="UP000775872"/>
    </source>
</evidence>
<dbReference type="Proteomes" id="UP000775872">
    <property type="component" value="Unassembled WGS sequence"/>
</dbReference>